<evidence type="ECO:0000256" key="1">
    <source>
        <dbReference type="SAM" id="SignalP"/>
    </source>
</evidence>
<protein>
    <recommendedName>
        <fullName evidence="4">DUF3558 domain-containing protein</fullName>
    </recommendedName>
</protein>
<feature type="signal peptide" evidence="1">
    <location>
        <begin position="1"/>
        <end position="33"/>
    </location>
</feature>
<dbReference type="AlphaFoldDB" id="A0A5N0DU34"/>
<name>A0A5N0DU34_9NOCA</name>
<keyword evidence="3" id="KW-1185">Reference proteome</keyword>
<dbReference type="EMBL" id="VXLC01000032">
    <property type="protein sequence ID" value="KAA8880588.1"/>
    <property type="molecule type" value="Genomic_DNA"/>
</dbReference>
<keyword evidence="1" id="KW-0732">Signal</keyword>
<evidence type="ECO:0000313" key="2">
    <source>
        <dbReference type="EMBL" id="KAA8880588.1"/>
    </source>
</evidence>
<dbReference type="Proteomes" id="UP000323876">
    <property type="component" value="Unassembled WGS sequence"/>
</dbReference>
<proteinExistence type="predicted"/>
<reference evidence="2 3" key="1">
    <citation type="submission" date="2019-09" db="EMBL/GenBank/DDBJ databases">
        <authorList>
            <person name="Wang X."/>
        </authorList>
    </citation>
    <scope>NUCLEOTIDE SEQUENCE [LARGE SCALE GENOMIC DNA]</scope>
    <source>
        <strain evidence="2 3">CICC 11023</strain>
    </source>
</reference>
<evidence type="ECO:0000313" key="3">
    <source>
        <dbReference type="Proteomes" id="UP000323876"/>
    </source>
</evidence>
<evidence type="ECO:0008006" key="4">
    <source>
        <dbReference type="Google" id="ProtNLM"/>
    </source>
</evidence>
<gene>
    <name evidence="2" type="ORF">F3087_40420</name>
</gene>
<organism evidence="2 3">
    <name type="scientific">Nocardia colli</name>
    <dbReference type="NCBI Taxonomy" id="2545717"/>
    <lineage>
        <taxon>Bacteria</taxon>
        <taxon>Bacillati</taxon>
        <taxon>Actinomycetota</taxon>
        <taxon>Actinomycetes</taxon>
        <taxon>Mycobacteriales</taxon>
        <taxon>Nocardiaceae</taxon>
        <taxon>Nocardia</taxon>
    </lineage>
</organism>
<sequence length="161" mass="17465">MNTHKTPLKVTGRSLTAACLIGAALTVAPAAAAAPDYVACSVRRLADNKIPKPYYLAGSPPSVSAEIVVECGPRNPDTADFRLTIWKRDSQGNFYRQAENFYHMVGNFASTIPMNVNGACREPGPADTVKWYHLEVHGVVYANGLRNENTVNSDDQVLPDC</sequence>
<accession>A0A5N0DU34</accession>
<feature type="chain" id="PRO_5024463907" description="DUF3558 domain-containing protein" evidence="1">
    <location>
        <begin position="34"/>
        <end position="161"/>
    </location>
</feature>
<dbReference type="RefSeq" id="WP_150407466.1">
    <property type="nucleotide sequence ID" value="NZ_VXLC01000032.1"/>
</dbReference>
<comment type="caution">
    <text evidence="2">The sequence shown here is derived from an EMBL/GenBank/DDBJ whole genome shotgun (WGS) entry which is preliminary data.</text>
</comment>